<dbReference type="EMBL" id="JAUOEK010000139">
    <property type="protein sequence ID" value="MDO5970899.1"/>
    <property type="molecule type" value="Genomic_DNA"/>
</dbReference>
<gene>
    <name evidence="1" type="ORF">Q4Q35_13890</name>
</gene>
<organism evidence="1 2">
    <name type="scientific">Flavivirga aquimarina</name>
    <dbReference type="NCBI Taxonomy" id="2027862"/>
    <lineage>
        <taxon>Bacteria</taxon>
        <taxon>Pseudomonadati</taxon>
        <taxon>Bacteroidota</taxon>
        <taxon>Flavobacteriia</taxon>
        <taxon>Flavobacteriales</taxon>
        <taxon>Flavobacteriaceae</taxon>
        <taxon>Flavivirga</taxon>
    </lineage>
</organism>
<keyword evidence="2" id="KW-1185">Reference proteome</keyword>
<sequence length="110" mass="12560">MENAKTPTVPYTLTRLYFATEPILSELLDRSNLTNEVKVHCKLGLRVIGIIYTGLSCNSDTCLLFNKKFDGFFSFFPKDYFNNRELIPIDMIFNNLALSAKVNEIVNAGW</sequence>
<evidence type="ECO:0000313" key="2">
    <source>
        <dbReference type="Proteomes" id="UP001176883"/>
    </source>
</evidence>
<comment type="caution">
    <text evidence="1">The sequence shown here is derived from an EMBL/GenBank/DDBJ whole genome shotgun (WGS) entry which is preliminary data.</text>
</comment>
<reference evidence="1" key="1">
    <citation type="submission" date="2023-07" db="EMBL/GenBank/DDBJ databases">
        <title>Two novel species in the genus Flavivirga.</title>
        <authorList>
            <person name="Kwon K."/>
        </authorList>
    </citation>
    <scope>NUCLEOTIDE SEQUENCE</scope>
    <source>
        <strain evidence="1">KCTC 52353</strain>
    </source>
</reference>
<name>A0ABT8WCY0_9FLAO</name>
<accession>A0ABT8WCY0</accession>
<dbReference type="RefSeq" id="WP_303278598.1">
    <property type="nucleotide sequence ID" value="NZ_JAUOEK010000139.1"/>
</dbReference>
<dbReference type="Proteomes" id="UP001176883">
    <property type="component" value="Unassembled WGS sequence"/>
</dbReference>
<protein>
    <submittedName>
        <fullName evidence="1">Uncharacterized protein</fullName>
    </submittedName>
</protein>
<evidence type="ECO:0000313" key="1">
    <source>
        <dbReference type="EMBL" id="MDO5970899.1"/>
    </source>
</evidence>
<proteinExistence type="predicted"/>